<dbReference type="Gene3D" id="3.40.50.200">
    <property type="entry name" value="Peptidase S8/S53 domain"/>
    <property type="match status" value="1"/>
</dbReference>
<evidence type="ECO:0000259" key="11">
    <source>
        <dbReference type="Pfam" id="PF00082"/>
    </source>
</evidence>
<dbReference type="PANTHER" id="PTHR43806:SF11">
    <property type="entry name" value="CEREVISIN-RELATED"/>
    <property type="match status" value="1"/>
</dbReference>
<dbReference type="Proteomes" id="UP000318138">
    <property type="component" value="Chromosome"/>
</dbReference>
<dbReference type="SUPFAM" id="SSF52743">
    <property type="entry name" value="Subtilisin-like"/>
    <property type="match status" value="1"/>
</dbReference>
<dbReference type="PROSITE" id="PS51892">
    <property type="entry name" value="SUBTILASE"/>
    <property type="match status" value="1"/>
</dbReference>
<evidence type="ECO:0000259" key="13">
    <source>
        <dbReference type="Pfam" id="PF22148"/>
    </source>
</evidence>
<dbReference type="PROSITE" id="PS00138">
    <property type="entry name" value="SUBTILASE_SER"/>
    <property type="match status" value="1"/>
</dbReference>
<dbReference type="Gene3D" id="2.60.120.380">
    <property type="match status" value="1"/>
</dbReference>
<organism evidence="14 15">
    <name type="scientific">Paenalkalicoccus suaedae</name>
    <dbReference type="NCBI Taxonomy" id="2592382"/>
    <lineage>
        <taxon>Bacteria</taxon>
        <taxon>Bacillati</taxon>
        <taxon>Bacillota</taxon>
        <taxon>Bacilli</taxon>
        <taxon>Bacillales</taxon>
        <taxon>Bacillaceae</taxon>
        <taxon>Paenalkalicoccus</taxon>
    </lineage>
</organism>
<feature type="domain" description="Peptidase C-terminal archaeal/bacterial" evidence="12">
    <location>
        <begin position="1066"/>
        <end position="1130"/>
    </location>
</feature>
<dbReference type="InterPro" id="IPR054399">
    <property type="entry name" value="Fervidolysin-like_N_prodom"/>
</dbReference>
<evidence type="ECO:0000256" key="10">
    <source>
        <dbReference type="SAM" id="SignalP"/>
    </source>
</evidence>
<evidence type="ECO:0000256" key="6">
    <source>
        <dbReference type="ARBA" id="ARBA00022801"/>
    </source>
</evidence>
<keyword evidence="6 9" id="KW-0378">Hydrolase</keyword>
<dbReference type="Pfam" id="PF00082">
    <property type="entry name" value="Peptidase_S8"/>
    <property type="match status" value="1"/>
</dbReference>
<keyword evidence="5 9" id="KW-0645">Protease</keyword>
<name>A0A859FI98_9BACI</name>
<evidence type="ECO:0000256" key="1">
    <source>
        <dbReference type="ARBA" id="ARBA00001913"/>
    </source>
</evidence>
<dbReference type="GO" id="GO:0006508">
    <property type="term" value="P:proteolysis"/>
    <property type="evidence" value="ECO:0007669"/>
    <property type="project" value="UniProtKB-KW"/>
</dbReference>
<evidence type="ECO:0000256" key="3">
    <source>
        <dbReference type="ARBA" id="ARBA00011073"/>
    </source>
</evidence>
<dbReference type="InterPro" id="IPR036852">
    <property type="entry name" value="Peptidase_S8/S53_dom_sf"/>
</dbReference>
<dbReference type="Pfam" id="PF22148">
    <property type="entry name" value="Fervidolysin_NPro-like"/>
    <property type="match status" value="1"/>
</dbReference>
<keyword evidence="15" id="KW-1185">Reference proteome</keyword>
<dbReference type="Pfam" id="PF04151">
    <property type="entry name" value="PPC"/>
    <property type="match status" value="1"/>
</dbReference>
<comment type="cofactor">
    <cofactor evidence="1">
        <name>Ca(2+)</name>
        <dbReference type="ChEBI" id="CHEBI:29108"/>
    </cofactor>
</comment>
<dbReference type="GO" id="GO:0004252">
    <property type="term" value="F:serine-type endopeptidase activity"/>
    <property type="evidence" value="ECO:0007669"/>
    <property type="project" value="UniProtKB-UniRule"/>
</dbReference>
<gene>
    <name evidence="14" type="ORF">FLK61_37840</name>
</gene>
<evidence type="ECO:0000256" key="8">
    <source>
        <dbReference type="ARBA" id="ARBA00022837"/>
    </source>
</evidence>
<evidence type="ECO:0000256" key="2">
    <source>
        <dbReference type="ARBA" id="ARBA00004613"/>
    </source>
</evidence>
<reference evidence="15" key="1">
    <citation type="submission" date="2019-07" db="EMBL/GenBank/DDBJ databases">
        <title>Bacillus alkalisoli sp. nov. isolated from saline soil.</title>
        <authorList>
            <person name="Sun J.-Q."/>
            <person name="Xu L."/>
        </authorList>
    </citation>
    <scope>NUCLEOTIDE SEQUENCE [LARGE SCALE GENOMIC DNA]</scope>
    <source>
        <strain evidence="15">M4U3P1</strain>
    </source>
</reference>
<sequence length="1148" mass="125693">MKLGKRYISSAVALALLATTFSPVQAMAGVDVERSAASTIAERLKLERSDVEAAALEREWKLSEDEIVIQSSQTLSQQAHRGAGGRVIRSIPDLGYQVVKLDGSKTMQEALTHYAGLEQVKSARPSVPVKKLETDPKVDDMYHLGQLDIANARSLAGDNNVRVAVIDGGVNSDHPDLSDRVVSDYFTLNPIQRATKDAHGTHVAGIIAAEMDNGIGGEGINPNADIISIDVFGRSGMATDYTIAEGILKAIEEDAQVINMSLGSPFRSDIIGAAVTEALDAGITIVAAAGNELSNDPFYPAAEPGVISVGATDADKEKAWFTSYGPHVDIVAPGDSVYSTLHDMDKPYTYGPMSGTSMSSPVVAGVVSLMLSKNPDLTPYEIRYILQQTADDLGATGYDTDFGFGLVDPTAALSFNGTIPDEPVYGENRLEDSTNVTLSPGQFETRSGSIDVPMQEYRYHIPMEAGEYLQVQLEGSELNDLAFDITELTGFKDETQTVDFAREGEEEGYLFYSEEDQSVVVTVYDAYGKYNLNGDSSFSVLFEKVTELPQDGGTAEEPVAIDAFPYEVNEFTLAGVGGEQDYFAFTADSENAVEVHLDGVPGLRPSVSVYFADDFTLPEGVPEEELEFYEPFPFVQASAESVGDDVTLTFEAIPGVDYVLEVSSVGYDDWWYDDFFWEIVGDMFDFDMSNQADSSLIPYSMQVDAATLPEDEDGYPFGNFDDDMDWDMEDEFDGDFARAFAERKDKRIKRAEETFDEWSMASMFDEFLEAARPFDGDFSGFLQYEGDIDVAVITPEETGVYEFTYNRTKTLNPLIEVIRYNEDSEDIELVGASMSGSIFDYYNLPTGDEDSFYAGLMEGETYVMLLGEMDYGMSLDEYSVTSELVATDIIDSHGDNHSFSNATRLGEFPLRANMALSGMDYFYVSPKQTGLHAIHVGPSTKRPAQKDVPSELMDPVLPIIAVIEDTNGNGKLDGDESMRYMEFYPEEYFQESLQGSFEARAGNGYFVIVMNDMFFAGAGPKLSEYFIQVAPITNELRGTLPLVKTGDATWATRGFFPLINRGKQAQSYTFTVSTAGKVDVSLGVPMGADGVLRLKNSSGQVVATSDHYGRGDDEFLTADVAPGTYTVEVEEFFGSTAMHAFTLDVKKR</sequence>
<feature type="domain" description="Fervidolysin-like N-terminal prodomain" evidence="13">
    <location>
        <begin position="61"/>
        <end position="126"/>
    </location>
</feature>
<evidence type="ECO:0000313" key="14">
    <source>
        <dbReference type="EMBL" id="QKS72392.1"/>
    </source>
</evidence>
<feature type="domain" description="Peptidase S8/S53" evidence="11">
    <location>
        <begin position="159"/>
        <end position="405"/>
    </location>
</feature>
<feature type="chain" id="PRO_5038492648" evidence="10">
    <location>
        <begin position="27"/>
        <end position="1148"/>
    </location>
</feature>
<dbReference type="AlphaFoldDB" id="A0A859FI98"/>
<comment type="similarity">
    <text evidence="3 9">Belongs to the peptidase S8 family.</text>
</comment>
<feature type="active site" description="Charge relay system" evidence="9">
    <location>
        <position position="167"/>
    </location>
</feature>
<dbReference type="PANTHER" id="PTHR43806">
    <property type="entry name" value="PEPTIDASE S8"/>
    <property type="match status" value="1"/>
</dbReference>
<feature type="signal peptide" evidence="10">
    <location>
        <begin position="1"/>
        <end position="26"/>
    </location>
</feature>
<dbReference type="InterPro" id="IPR023828">
    <property type="entry name" value="Peptidase_S8_Ser-AS"/>
</dbReference>
<keyword evidence="4" id="KW-0964">Secreted</keyword>
<dbReference type="InterPro" id="IPR007280">
    <property type="entry name" value="Peptidase_C_arc/bac"/>
</dbReference>
<evidence type="ECO:0000256" key="9">
    <source>
        <dbReference type="PROSITE-ProRule" id="PRU01240"/>
    </source>
</evidence>
<dbReference type="InterPro" id="IPR015500">
    <property type="entry name" value="Peptidase_S8_subtilisin-rel"/>
</dbReference>
<keyword evidence="7 9" id="KW-0720">Serine protease</keyword>
<keyword evidence="8" id="KW-0106">Calcium</keyword>
<evidence type="ECO:0000256" key="4">
    <source>
        <dbReference type="ARBA" id="ARBA00022525"/>
    </source>
</evidence>
<dbReference type="PRINTS" id="PR00723">
    <property type="entry name" value="SUBTILISIN"/>
</dbReference>
<dbReference type="GO" id="GO:0005576">
    <property type="term" value="C:extracellular region"/>
    <property type="evidence" value="ECO:0007669"/>
    <property type="project" value="UniProtKB-SubCell"/>
</dbReference>
<proteinExistence type="inferred from homology"/>
<evidence type="ECO:0000256" key="7">
    <source>
        <dbReference type="ARBA" id="ARBA00022825"/>
    </source>
</evidence>
<dbReference type="InterPro" id="IPR050131">
    <property type="entry name" value="Peptidase_S8_subtilisin-like"/>
</dbReference>
<evidence type="ECO:0000259" key="12">
    <source>
        <dbReference type="Pfam" id="PF04151"/>
    </source>
</evidence>
<evidence type="ECO:0000313" key="15">
    <source>
        <dbReference type="Proteomes" id="UP000318138"/>
    </source>
</evidence>
<comment type="subcellular location">
    <subcellularLocation>
        <location evidence="2">Secreted</location>
    </subcellularLocation>
</comment>
<keyword evidence="10" id="KW-0732">Signal</keyword>
<protein>
    <submittedName>
        <fullName evidence="14">S8 family serine peptidase</fullName>
    </submittedName>
</protein>
<accession>A0A859FI98</accession>
<dbReference type="KEGG" id="psua:FLK61_37840"/>
<dbReference type="EMBL" id="CP041372">
    <property type="protein sequence ID" value="QKS72392.1"/>
    <property type="molecule type" value="Genomic_DNA"/>
</dbReference>
<dbReference type="InterPro" id="IPR022398">
    <property type="entry name" value="Peptidase_S8_His-AS"/>
</dbReference>
<dbReference type="InterPro" id="IPR000209">
    <property type="entry name" value="Peptidase_S8/S53_dom"/>
</dbReference>
<feature type="active site" description="Charge relay system" evidence="9">
    <location>
        <position position="357"/>
    </location>
</feature>
<evidence type="ECO:0000256" key="5">
    <source>
        <dbReference type="ARBA" id="ARBA00022670"/>
    </source>
</evidence>
<dbReference type="RefSeq" id="WP_176010371.1">
    <property type="nucleotide sequence ID" value="NZ_CP041372.2"/>
</dbReference>
<dbReference type="PROSITE" id="PS00137">
    <property type="entry name" value="SUBTILASE_HIS"/>
    <property type="match status" value="1"/>
</dbReference>
<feature type="active site" description="Charge relay system" evidence="9">
    <location>
        <position position="199"/>
    </location>
</feature>